<dbReference type="Proteomes" id="UP000289411">
    <property type="component" value="Unassembled WGS sequence"/>
</dbReference>
<keyword evidence="3 6" id="KW-0812">Transmembrane</keyword>
<dbReference type="GO" id="GO:0033573">
    <property type="term" value="C:high-affinity iron permease complex"/>
    <property type="evidence" value="ECO:0007669"/>
    <property type="project" value="InterPro"/>
</dbReference>
<comment type="caution">
    <text evidence="7">The sequence shown here is derived from an EMBL/GenBank/DDBJ whole genome shotgun (WGS) entry which is preliminary data.</text>
</comment>
<dbReference type="PANTHER" id="PTHR31632:SF2">
    <property type="entry name" value="PLASMA MEMBRANE IRON PERMEASE"/>
    <property type="match status" value="1"/>
</dbReference>
<evidence type="ECO:0000256" key="5">
    <source>
        <dbReference type="ARBA" id="ARBA00023136"/>
    </source>
</evidence>
<evidence type="ECO:0000256" key="2">
    <source>
        <dbReference type="ARBA" id="ARBA00008333"/>
    </source>
</evidence>
<feature type="transmembrane region" description="Helical" evidence="6">
    <location>
        <begin position="248"/>
        <end position="264"/>
    </location>
</feature>
<evidence type="ECO:0000256" key="4">
    <source>
        <dbReference type="ARBA" id="ARBA00022989"/>
    </source>
</evidence>
<dbReference type="AlphaFoldDB" id="A0A4Q2RB78"/>
<protein>
    <submittedName>
        <fullName evidence="7">Iron transporter</fullName>
    </submittedName>
</protein>
<feature type="transmembrane region" description="Helical" evidence="6">
    <location>
        <begin position="38"/>
        <end position="58"/>
    </location>
</feature>
<organism evidence="7 8">
    <name type="scientific">Lichenibacterium ramalinae</name>
    <dbReference type="NCBI Taxonomy" id="2316527"/>
    <lineage>
        <taxon>Bacteria</taxon>
        <taxon>Pseudomonadati</taxon>
        <taxon>Pseudomonadota</taxon>
        <taxon>Alphaproteobacteria</taxon>
        <taxon>Hyphomicrobiales</taxon>
        <taxon>Lichenihabitantaceae</taxon>
        <taxon>Lichenibacterium</taxon>
    </lineage>
</organism>
<evidence type="ECO:0000313" key="7">
    <source>
        <dbReference type="EMBL" id="RYB03680.1"/>
    </source>
</evidence>
<dbReference type="InterPro" id="IPR004923">
    <property type="entry name" value="FTR1/Fip1/EfeU"/>
</dbReference>
<feature type="transmembrane region" description="Helical" evidence="6">
    <location>
        <begin position="152"/>
        <end position="173"/>
    </location>
</feature>
<reference evidence="7 8" key="2">
    <citation type="submission" date="2019-02" db="EMBL/GenBank/DDBJ databases">
        <title>'Lichenibacterium ramalinii' gen. nov. sp. nov., 'Lichenibacterium minor' gen. nov. sp. nov.</title>
        <authorList>
            <person name="Pankratov T."/>
        </authorList>
    </citation>
    <scope>NUCLEOTIDE SEQUENCE [LARGE SCALE GENOMIC DNA]</scope>
    <source>
        <strain evidence="7 8">RmlP001</strain>
    </source>
</reference>
<evidence type="ECO:0000256" key="3">
    <source>
        <dbReference type="ARBA" id="ARBA00022692"/>
    </source>
</evidence>
<reference evidence="7 8" key="1">
    <citation type="submission" date="2018-09" db="EMBL/GenBank/DDBJ databases">
        <authorList>
            <person name="Grouzdev D.S."/>
            <person name="Krutkina M.S."/>
        </authorList>
    </citation>
    <scope>NUCLEOTIDE SEQUENCE [LARGE SCALE GENOMIC DNA]</scope>
    <source>
        <strain evidence="7 8">RmlP001</strain>
    </source>
</reference>
<dbReference type="GO" id="GO:0015093">
    <property type="term" value="F:ferrous iron transmembrane transporter activity"/>
    <property type="evidence" value="ECO:0007669"/>
    <property type="project" value="TreeGrafter"/>
</dbReference>
<feature type="transmembrane region" description="Helical" evidence="6">
    <location>
        <begin position="118"/>
        <end position="140"/>
    </location>
</feature>
<name>A0A4Q2RB78_9HYPH</name>
<evidence type="ECO:0000256" key="1">
    <source>
        <dbReference type="ARBA" id="ARBA00004141"/>
    </source>
</evidence>
<dbReference type="Pfam" id="PF03239">
    <property type="entry name" value="FTR1"/>
    <property type="match status" value="1"/>
</dbReference>
<feature type="transmembrane region" description="Helical" evidence="6">
    <location>
        <begin position="180"/>
        <end position="203"/>
    </location>
</feature>
<dbReference type="NCBIfam" id="NF041756">
    <property type="entry name" value="EfeU"/>
    <property type="match status" value="1"/>
</dbReference>
<dbReference type="RefSeq" id="WP_129220248.1">
    <property type="nucleotide sequence ID" value="NZ_QYBC01000013.1"/>
</dbReference>
<sequence>MLVAYLIMLREGIEAALIVGIVAGYLQQTGRSRFMPAVWAGVVLATAICLALGIAMNAAEAEFPQKQQEFFEGAVALVAVGVLTSMIFWMKKAARSIRSELHGSVEAALSRRSGGAMALVLMAFFAVGREGLESVFFLLATFQQDLGWGPPLGALLGVVSAVAFGAAVTYGGYRLDLRRFFAWTSGLIVFVAAGLLAGALRAFHEAGLWNGLQERAFDLSNVLPADGTVGTLLSGIFGYQDAPTVGEVAVYLAFLVPALWLLFAPGRPGVPAARPA</sequence>
<gene>
    <name evidence="7" type="ORF">D3272_16175</name>
</gene>
<feature type="transmembrane region" description="Helical" evidence="6">
    <location>
        <begin position="6"/>
        <end position="26"/>
    </location>
</feature>
<dbReference type="PANTHER" id="PTHR31632">
    <property type="entry name" value="IRON TRANSPORTER FTH1"/>
    <property type="match status" value="1"/>
</dbReference>
<keyword evidence="4 6" id="KW-1133">Transmembrane helix</keyword>
<evidence type="ECO:0000313" key="8">
    <source>
        <dbReference type="Proteomes" id="UP000289411"/>
    </source>
</evidence>
<keyword evidence="8" id="KW-1185">Reference proteome</keyword>
<comment type="similarity">
    <text evidence="2">Belongs to the oxidase-dependent Fe transporter (OFeT) (TC 9.A.10.1) family.</text>
</comment>
<accession>A0A4Q2RB78</accession>
<dbReference type="OrthoDB" id="7260758at2"/>
<keyword evidence="5 6" id="KW-0472">Membrane</keyword>
<evidence type="ECO:0000256" key="6">
    <source>
        <dbReference type="SAM" id="Phobius"/>
    </source>
</evidence>
<proteinExistence type="inferred from homology"/>
<feature type="transmembrane region" description="Helical" evidence="6">
    <location>
        <begin position="70"/>
        <end position="89"/>
    </location>
</feature>
<comment type="subcellular location">
    <subcellularLocation>
        <location evidence="1">Membrane</location>
        <topology evidence="1">Multi-pass membrane protein</topology>
    </subcellularLocation>
</comment>
<dbReference type="EMBL" id="QYBC01000013">
    <property type="protein sequence ID" value="RYB03680.1"/>
    <property type="molecule type" value="Genomic_DNA"/>
</dbReference>